<dbReference type="AlphaFoldDB" id="A0A9W7L1X6"/>
<organism evidence="1 2">
    <name type="scientific">Triparma columacea</name>
    <dbReference type="NCBI Taxonomy" id="722753"/>
    <lineage>
        <taxon>Eukaryota</taxon>
        <taxon>Sar</taxon>
        <taxon>Stramenopiles</taxon>
        <taxon>Ochrophyta</taxon>
        <taxon>Bolidophyceae</taxon>
        <taxon>Parmales</taxon>
        <taxon>Triparmaceae</taxon>
        <taxon>Triparma</taxon>
    </lineage>
</organism>
<keyword evidence="2" id="KW-1185">Reference proteome</keyword>
<evidence type="ECO:0000313" key="2">
    <source>
        <dbReference type="Proteomes" id="UP001165065"/>
    </source>
</evidence>
<sequence>MSDREDLLTSILEQRDEKIAKLEAANAEHASNFAATALAVNELAAAVNDAANLVENAAGIVTVVNDLAVTLRAAADRAAAQKRATEYVETIEVAQRRAVVPKATEDYVDAPEVAAENTAAPEPVDDSAAALDGAMDDETGQTTSLKMKYQRLQAHEEMVGVLVERGAVKGIIEQSWDTKRANVGVVVHDEQELVLDYILSDCNSG</sequence>
<reference evidence="2" key="1">
    <citation type="journal article" date="2023" name="Commun. Biol.">
        <title>Genome analysis of Parmales, the sister group of diatoms, reveals the evolutionary specialization of diatoms from phago-mixotrophs to photoautotrophs.</title>
        <authorList>
            <person name="Ban H."/>
            <person name="Sato S."/>
            <person name="Yoshikawa S."/>
            <person name="Yamada K."/>
            <person name="Nakamura Y."/>
            <person name="Ichinomiya M."/>
            <person name="Sato N."/>
            <person name="Blanc-Mathieu R."/>
            <person name="Endo H."/>
            <person name="Kuwata A."/>
            <person name="Ogata H."/>
        </authorList>
    </citation>
    <scope>NUCLEOTIDE SEQUENCE [LARGE SCALE GENOMIC DNA]</scope>
</reference>
<evidence type="ECO:0000313" key="1">
    <source>
        <dbReference type="EMBL" id="GMI20983.1"/>
    </source>
</evidence>
<dbReference type="Proteomes" id="UP001165065">
    <property type="component" value="Unassembled WGS sequence"/>
</dbReference>
<feature type="non-terminal residue" evidence="1">
    <location>
        <position position="205"/>
    </location>
</feature>
<proteinExistence type="predicted"/>
<comment type="caution">
    <text evidence="1">The sequence shown here is derived from an EMBL/GenBank/DDBJ whole genome shotgun (WGS) entry which is preliminary data.</text>
</comment>
<protein>
    <submittedName>
        <fullName evidence="1">Uncharacterized protein</fullName>
    </submittedName>
</protein>
<accession>A0A9W7L1X6</accession>
<gene>
    <name evidence="1" type="ORF">TrCOL_g13561</name>
</gene>
<dbReference type="EMBL" id="BRYA01000525">
    <property type="protein sequence ID" value="GMI20983.1"/>
    <property type="molecule type" value="Genomic_DNA"/>
</dbReference>
<name>A0A9W7L1X6_9STRA</name>